<dbReference type="PANTHER" id="PTHR45339:SF1">
    <property type="entry name" value="HYBRID SIGNAL TRANSDUCTION HISTIDINE KINASE J"/>
    <property type="match status" value="1"/>
</dbReference>
<feature type="modified residue" description="4-aspartylphosphate" evidence="3">
    <location>
        <position position="61"/>
    </location>
</feature>
<dbReference type="SUPFAM" id="SSF52172">
    <property type="entry name" value="CheY-like"/>
    <property type="match status" value="1"/>
</dbReference>
<accession>A0A9W6LSX3</accession>
<dbReference type="EMBL" id="BSEC01000001">
    <property type="protein sequence ID" value="GLI93774.1"/>
    <property type="molecule type" value="Genomic_DNA"/>
</dbReference>
<organism evidence="5 6">
    <name type="scientific">Methylocystis echinoides</name>
    <dbReference type="NCBI Taxonomy" id="29468"/>
    <lineage>
        <taxon>Bacteria</taxon>
        <taxon>Pseudomonadati</taxon>
        <taxon>Pseudomonadota</taxon>
        <taxon>Alphaproteobacteria</taxon>
        <taxon>Hyphomicrobiales</taxon>
        <taxon>Methylocystaceae</taxon>
        <taxon>Methylocystis</taxon>
    </lineage>
</organism>
<dbReference type="Gene3D" id="3.40.50.2300">
    <property type="match status" value="1"/>
</dbReference>
<feature type="domain" description="Response regulatory" evidence="4">
    <location>
        <begin position="12"/>
        <end position="128"/>
    </location>
</feature>
<keyword evidence="6" id="KW-1185">Reference proteome</keyword>
<dbReference type="InterPro" id="IPR001789">
    <property type="entry name" value="Sig_transdc_resp-reg_receiver"/>
</dbReference>
<name>A0A9W6LSX3_9HYPH</name>
<dbReference type="InterPro" id="IPR011006">
    <property type="entry name" value="CheY-like_superfamily"/>
</dbReference>
<evidence type="ECO:0000256" key="1">
    <source>
        <dbReference type="ARBA" id="ARBA00022553"/>
    </source>
</evidence>
<dbReference type="PROSITE" id="PS50110">
    <property type="entry name" value="RESPONSE_REGULATORY"/>
    <property type="match status" value="1"/>
</dbReference>
<dbReference type="SMART" id="SM00448">
    <property type="entry name" value="REC"/>
    <property type="match status" value="1"/>
</dbReference>
<dbReference type="Proteomes" id="UP001144323">
    <property type="component" value="Unassembled WGS sequence"/>
</dbReference>
<evidence type="ECO:0000256" key="2">
    <source>
        <dbReference type="ARBA" id="ARBA00023012"/>
    </source>
</evidence>
<dbReference type="AlphaFoldDB" id="A0A9W6LSX3"/>
<proteinExistence type="predicted"/>
<reference evidence="5" key="1">
    <citation type="journal article" date="2023" name="Int. J. Syst. Evol. Microbiol.">
        <title>Methylocystis iwaonis sp. nov., a type II methane-oxidizing bacterium from surface soil of a rice paddy field in Japan, and emended description of the genus Methylocystis (ex Whittenbury et al. 1970) Bowman et al. 1993.</title>
        <authorList>
            <person name="Kaise H."/>
            <person name="Sawadogo J.B."/>
            <person name="Alam M.S."/>
            <person name="Ueno C."/>
            <person name="Dianou D."/>
            <person name="Shinjo R."/>
            <person name="Asakawa S."/>
        </authorList>
    </citation>
    <scope>NUCLEOTIDE SEQUENCE</scope>
    <source>
        <strain evidence="5">LMG27198</strain>
    </source>
</reference>
<protein>
    <submittedName>
        <fullName evidence="5">Response regulator</fullName>
    </submittedName>
</protein>
<evidence type="ECO:0000313" key="5">
    <source>
        <dbReference type="EMBL" id="GLI93774.1"/>
    </source>
</evidence>
<comment type="caution">
    <text evidence="5">The sequence shown here is derived from an EMBL/GenBank/DDBJ whole genome shotgun (WGS) entry which is preliminary data.</text>
</comment>
<keyword evidence="1 3" id="KW-0597">Phosphoprotein</keyword>
<dbReference type="PANTHER" id="PTHR45339">
    <property type="entry name" value="HYBRID SIGNAL TRANSDUCTION HISTIDINE KINASE J"/>
    <property type="match status" value="1"/>
</dbReference>
<evidence type="ECO:0000256" key="3">
    <source>
        <dbReference type="PROSITE-ProRule" id="PRU00169"/>
    </source>
</evidence>
<keyword evidence="2" id="KW-0902">Two-component regulatory system</keyword>
<evidence type="ECO:0000313" key="6">
    <source>
        <dbReference type="Proteomes" id="UP001144323"/>
    </source>
</evidence>
<evidence type="ECO:0000259" key="4">
    <source>
        <dbReference type="PROSITE" id="PS50110"/>
    </source>
</evidence>
<dbReference type="Pfam" id="PF00072">
    <property type="entry name" value="Response_reg"/>
    <property type="match status" value="1"/>
</dbReference>
<sequence length="133" mass="14388">MRAEHGDQSVVKILLVEDNEMNRDMLSRRLKRNGYDVVIAVDGQQGVDMAASEAPALILMDMSLPVIDGWEATRRIKANDATRAIPVIALTAHAMAGDREKALDVGCEDYDTKPVEITRLLGKITALLGAGAS</sequence>
<gene>
    <name evidence="5" type="ORF">LMG27198_27660</name>
</gene>
<dbReference type="GO" id="GO:0000160">
    <property type="term" value="P:phosphorelay signal transduction system"/>
    <property type="evidence" value="ECO:0007669"/>
    <property type="project" value="UniProtKB-KW"/>
</dbReference>